<comment type="caution">
    <text evidence="2">The sequence shown here is derived from an EMBL/GenBank/DDBJ whole genome shotgun (WGS) entry which is preliminary data.</text>
</comment>
<dbReference type="RefSeq" id="WP_155360984.1">
    <property type="nucleotide sequence ID" value="NZ_BAAAHL010000033.1"/>
</dbReference>
<name>A0A5M3X493_9ACTN</name>
<accession>A0A5M3X493</accession>
<gene>
    <name evidence="2" type="ORF">Amac_094980</name>
</gene>
<dbReference type="PANTHER" id="PTHR43211">
    <property type="entry name" value="FUMARYLACETOACETATE HYDROLASE"/>
    <property type="match status" value="1"/>
</dbReference>
<dbReference type="OrthoDB" id="2273115at2"/>
<dbReference type="SUPFAM" id="SSF56529">
    <property type="entry name" value="FAH"/>
    <property type="match status" value="1"/>
</dbReference>
<dbReference type="AlphaFoldDB" id="A0A5M3X493"/>
<dbReference type="EMBL" id="BLAE01000086">
    <property type="protein sequence ID" value="GES15900.1"/>
    <property type="molecule type" value="Genomic_DNA"/>
</dbReference>
<dbReference type="GO" id="GO:0003824">
    <property type="term" value="F:catalytic activity"/>
    <property type="evidence" value="ECO:0007669"/>
    <property type="project" value="InterPro"/>
</dbReference>
<evidence type="ECO:0000259" key="1">
    <source>
        <dbReference type="Pfam" id="PF01557"/>
    </source>
</evidence>
<dbReference type="Gene3D" id="3.90.850.10">
    <property type="entry name" value="Fumarylacetoacetase-like, C-terminal domain"/>
    <property type="match status" value="1"/>
</dbReference>
<sequence>MRWVTCELEGEERVGLIVGDDVHLHDRGPGLIEVIDGGEVAEVAARLRRSPSDVLPLDKCHLVSPIPRPPSVRDTVGFLDHVRGCRRAYGRDPHLEEVWHQVPAFYFGNPSSVLGPYDEVPMAPGSRWFDFELEVGAVIGRTGRDLGLRAAQEAIVGYTLFCDWTARDLQRLDTALGIGQGKGKDSGLTLGPWLVTAEEIADSVRDGALDLEIWASVNGQEIARGTLAGMDWTFAEIVSYVSRGTDLRPGDVIGSGTLPGGCLLEHLTGDPDTFDRWLRPGDVVSLGGDLLGRTEQRVVPGVPVHRLPSGF</sequence>
<reference evidence="2 3" key="1">
    <citation type="submission" date="2019-10" db="EMBL/GenBank/DDBJ databases">
        <title>Whole genome shotgun sequence of Acrocarpospora macrocephala NBRC 16266.</title>
        <authorList>
            <person name="Ichikawa N."/>
            <person name="Kimura A."/>
            <person name="Kitahashi Y."/>
            <person name="Komaki H."/>
            <person name="Oguchi A."/>
        </authorList>
    </citation>
    <scope>NUCLEOTIDE SEQUENCE [LARGE SCALE GENOMIC DNA]</scope>
    <source>
        <strain evidence="2 3">NBRC 16266</strain>
    </source>
</reference>
<feature type="domain" description="Fumarylacetoacetase-like C-terminal" evidence="1">
    <location>
        <begin position="73"/>
        <end position="299"/>
    </location>
</feature>
<dbReference type="Pfam" id="PF01557">
    <property type="entry name" value="FAA_hydrolase"/>
    <property type="match status" value="1"/>
</dbReference>
<organism evidence="2 3">
    <name type="scientific">Acrocarpospora macrocephala</name>
    <dbReference type="NCBI Taxonomy" id="150177"/>
    <lineage>
        <taxon>Bacteria</taxon>
        <taxon>Bacillati</taxon>
        <taxon>Actinomycetota</taxon>
        <taxon>Actinomycetes</taxon>
        <taxon>Streptosporangiales</taxon>
        <taxon>Streptosporangiaceae</taxon>
        <taxon>Acrocarpospora</taxon>
    </lineage>
</organism>
<dbReference type="InterPro" id="IPR011234">
    <property type="entry name" value="Fumarylacetoacetase-like_C"/>
</dbReference>
<dbReference type="InterPro" id="IPR036663">
    <property type="entry name" value="Fumarylacetoacetase_C_sf"/>
</dbReference>
<proteinExistence type="predicted"/>
<evidence type="ECO:0000313" key="3">
    <source>
        <dbReference type="Proteomes" id="UP000331127"/>
    </source>
</evidence>
<keyword evidence="3" id="KW-1185">Reference proteome</keyword>
<evidence type="ECO:0000313" key="2">
    <source>
        <dbReference type="EMBL" id="GES15900.1"/>
    </source>
</evidence>
<dbReference type="PANTHER" id="PTHR43211:SF1">
    <property type="entry name" value="BLL6422 PROTEIN"/>
    <property type="match status" value="1"/>
</dbReference>
<protein>
    <recommendedName>
        <fullName evidence="1">Fumarylacetoacetase-like C-terminal domain-containing protein</fullName>
    </recommendedName>
</protein>
<dbReference type="Proteomes" id="UP000331127">
    <property type="component" value="Unassembled WGS sequence"/>
</dbReference>